<proteinExistence type="predicted"/>
<dbReference type="Proteomes" id="UP000008311">
    <property type="component" value="Unassembled WGS sequence"/>
</dbReference>
<dbReference type="PANTHER" id="PTHR47413">
    <property type="entry name" value="LIPASE-LIKE PAD4"/>
    <property type="match status" value="1"/>
</dbReference>
<dbReference type="EMBL" id="EQ973902">
    <property type="protein sequence ID" value="EEF39467.1"/>
    <property type="molecule type" value="Genomic_DNA"/>
</dbReference>
<dbReference type="STRING" id="3988.B9SAA5"/>
<dbReference type="AlphaFoldDB" id="B9SAA5"/>
<dbReference type="InParanoid" id="B9SAA5"/>
<protein>
    <submittedName>
        <fullName evidence="2">Uncharacterized protein</fullName>
    </submittedName>
</protein>
<dbReference type="PANTHER" id="PTHR47413:SF2">
    <property type="entry name" value="LIPASE-LIKE PAD4"/>
    <property type="match status" value="1"/>
</dbReference>
<feature type="region of interest" description="Disordered" evidence="1">
    <location>
        <begin position="87"/>
        <end position="106"/>
    </location>
</feature>
<evidence type="ECO:0000256" key="1">
    <source>
        <dbReference type="SAM" id="MobiDB-lite"/>
    </source>
</evidence>
<organism evidence="2 3">
    <name type="scientific">Ricinus communis</name>
    <name type="common">Castor bean</name>
    <dbReference type="NCBI Taxonomy" id="3988"/>
    <lineage>
        <taxon>Eukaryota</taxon>
        <taxon>Viridiplantae</taxon>
        <taxon>Streptophyta</taxon>
        <taxon>Embryophyta</taxon>
        <taxon>Tracheophyta</taxon>
        <taxon>Spermatophyta</taxon>
        <taxon>Magnoliopsida</taxon>
        <taxon>eudicotyledons</taxon>
        <taxon>Gunneridae</taxon>
        <taxon>Pentapetalae</taxon>
        <taxon>rosids</taxon>
        <taxon>fabids</taxon>
        <taxon>Malpighiales</taxon>
        <taxon>Euphorbiaceae</taxon>
        <taxon>Acalyphoideae</taxon>
        <taxon>Acalypheae</taxon>
        <taxon>Ricinus</taxon>
    </lineage>
</organism>
<feature type="compositionally biased region" description="Acidic residues" evidence="1">
    <location>
        <begin position="92"/>
        <end position="104"/>
    </location>
</feature>
<name>B9SAA5_RICCO</name>
<evidence type="ECO:0000313" key="2">
    <source>
        <dbReference type="EMBL" id="EEF39467.1"/>
    </source>
</evidence>
<gene>
    <name evidence="2" type="ORF">RCOM_1698400</name>
</gene>
<accession>B9SAA5</accession>
<reference evidence="3" key="1">
    <citation type="journal article" date="2010" name="Nat. Biotechnol.">
        <title>Draft genome sequence of the oilseed species Ricinus communis.</title>
        <authorList>
            <person name="Chan A.P."/>
            <person name="Crabtree J."/>
            <person name="Zhao Q."/>
            <person name="Lorenzi H."/>
            <person name="Orvis J."/>
            <person name="Puiu D."/>
            <person name="Melake-Berhan A."/>
            <person name="Jones K.M."/>
            <person name="Redman J."/>
            <person name="Chen G."/>
            <person name="Cahoon E.B."/>
            <person name="Gedil M."/>
            <person name="Stanke M."/>
            <person name="Haas B.J."/>
            <person name="Wortman J.R."/>
            <person name="Fraser-Liggett C.M."/>
            <person name="Ravel J."/>
            <person name="Rabinowicz P.D."/>
        </authorList>
    </citation>
    <scope>NUCLEOTIDE SEQUENCE [LARGE SCALE GENOMIC DNA]</scope>
    <source>
        <strain evidence="3">cv. Hale</strain>
    </source>
</reference>
<sequence>MLASFLASTPLLSESWRLCDLAYTTASSPSSAPVNFVAEQIDGIGYVAFSGIHQWVSGPDDSSSSTSCNLEPLPDFCNGLFPPSFFQTEQRQEDEDEEEEEEEKEVPVMVHSGFLRVFLSIYSNPTFQNQGQTSFRTSYNLVRNWQSKTPDFRH</sequence>
<keyword evidence="3" id="KW-1185">Reference proteome</keyword>
<evidence type="ECO:0000313" key="3">
    <source>
        <dbReference type="Proteomes" id="UP000008311"/>
    </source>
</evidence>